<dbReference type="InterPro" id="IPR050353">
    <property type="entry name" value="PyrK_electron_transfer"/>
</dbReference>
<dbReference type="InterPro" id="IPR017938">
    <property type="entry name" value="Riboflavin_synthase-like_b-brl"/>
</dbReference>
<dbReference type="PANTHER" id="PTHR43513">
    <property type="entry name" value="DIHYDROOROTATE DEHYDROGENASE B (NAD(+)), ELECTRON TRANSFER SUBUNIT"/>
    <property type="match status" value="1"/>
</dbReference>
<dbReference type="Gene3D" id="3.40.50.80">
    <property type="entry name" value="Nucleotide-binding domain of ferredoxin-NADP reductase (FNR) module"/>
    <property type="match status" value="1"/>
</dbReference>
<dbReference type="GO" id="GO:0050660">
    <property type="term" value="F:flavin adenine dinucleotide binding"/>
    <property type="evidence" value="ECO:0007669"/>
    <property type="project" value="InterPro"/>
</dbReference>
<sequence length="283" mass="31418">MSRILEKKLVRSPDVFYYKIESPLLSKIAKPGQFVIIRLHEKGERIPLSLADINPEEGTISLIVMAVGKTTSEMSTLKAGDEILDLCGPLGQPTHIEKFGRVILVGGGFGVAPLYPIAREFKAAKNEVVTIIGARSKDLLIYEEEMRQVSDRVLITTDDGSKGVKGVVTMVVREELTQNGAELVMAIGPAIMMKFVCETTRPFSVKTIVSLNPVMIDGTGMCGCCRVTVGGETRFACTDGPEFDGNRIDWELLMNRQKMYVHEEQESFEAWKRRHAHLLVKEC</sequence>
<dbReference type="InterPro" id="IPR012165">
    <property type="entry name" value="Cyt_c3_hydrogenase_gsu"/>
</dbReference>
<dbReference type="PANTHER" id="PTHR43513:SF3">
    <property type="entry name" value="DIHYDROOROTATE DEHYDROGENASE B (NAD(+)), ELECTRON TRANSFER SUBUNIT-RELATED"/>
    <property type="match status" value="1"/>
</dbReference>
<dbReference type="Pfam" id="PF10418">
    <property type="entry name" value="DHODB_Fe-S_bind"/>
    <property type="match status" value="1"/>
</dbReference>
<dbReference type="Gene3D" id="2.40.30.10">
    <property type="entry name" value="Translation factors"/>
    <property type="match status" value="1"/>
</dbReference>
<feature type="domain" description="FAD-binding FR-type" evidence="1">
    <location>
        <begin position="1"/>
        <end position="96"/>
    </location>
</feature>
<dbReference type="InterPro" id="IPR017927">
    <property type="entry name" value="FAD-bd_FR_type"/>
</dbReference>
<proteinExistence type="predicted"/>
<dbReference type="NCBIfam" id="NF004862">
    <property type="entry name" value="PRK06222.1"/>
    <property type="match status" value="1"/>
</dbReference>
<dbReference type="InterPro" id="IPR019480">
    <property type="entry name" value="Dihydroorotate_DH_Fe-S-bd"/>
</dbReference>
<dbReference type="SUPFAM" id="SSF63380">
    <property type="entry name" value="Riboflavin synthase domain-like"/>
    <property type="match status" value="1"/>
</dbReference>
<dbReference type="EMBL" id="UOGI01000262">
    <property type="protein sequence ID" value="VAX34131.1"/>
    <property type="molecule type" value="Genomic_DNA"/>
</dbReference>
<evidence type="ECO:0000313" key="2">
    <source>
        <dbReference type="EMBL" id="VAX34131.1"/>
    </source>
</evidence>
<evidence type="ECO:0000259" key="1">
    <source>
        <dbReference type="PROSITE" id="PS51384"/>
    </source>
</evidence>
<dbReference type="GO" id="GO:0016491">
    <property type="term" value="F:oxidoreductase activity"/>
    <property type="evidence" value="ECO:0007669"/>
    <property type="project" value="InterPro"/>
</dbReference>
<reference evidence="2" key="1">
    <citation type="submission" date="2018-06" db="EMBL/GenBank/DDBJ databases">
        <authorList>
            <person name="Zhirakovskaya E."/>
        </authorList>
    </citation>
    <scope>NUCLEOTIDE SEQUENCE</scope>
</reference>
<dbReference type="PROSITE" id="PS51384">
    <property type="entry name" value="FAD_FR"/>
    <property type="match status" value="1"/>
</dbReference>
<dbReference type="GO" id="GO:0006221">
    <property type="term" value="P:pyrimidine nucleotide biosynthetic process"/>
    <property type="evidence" value="ECO:0007669"/>
    <property type="project" value="InterPro"/>
</dbReference>
<dbReference type="SUPFAM" id="SSF52343">
    <property type="entry name" value="Ferredoxin reductase-like, C-terminal NADP-linked domain"/>
    <property type="match status" value="1"/>
</dbReference>
<dbReference type="InterPro" id="IPR039261">
    <property type="entry name" value="FNR_nucleotide-bd"/>
</dbReference>
<organism evidence="2">
    <name type="scientific">hydrothermal vent metagenome</name>
    <dbReference type="NCBI Taxonomy" id="652676"/>
    <lineage>
        <taxon>unclassified sequences</taxon>
        <taxon>metagenomes</taxon>
        <taxon>ecological metagenomes</taxon>
    </lineage>
</organism>
<dbReference type="CDD" id="cd06219">
    <property type="entry name" value="DHOD_e_trans_like1"/>
    <property type="match status" value="1"/>
</dbReference>
<gene>
    <name evidence="2" type="ORF">MNBD_NITROSPIRAE03-864</name>
</gene>
<dbReference type="PIRSF" id="PIRSF006816">
    <property type="entry name" value="Cyc3_hyd_g"/>
    <property type="match status" value="1"/>
</dbReference>
<dbReference type="AlphaFoldDB" id="A0A3B1D5R4"/>
<dbReference type="GO" id="GO:0051537">
    <property type="term" value="F:2 iron, 2 sulfur cluster binding"/>
    <property type="evidence" value="ECO:0007669"/>
    <property type="project" value="InterPro"/>
</dbReference>
<dbReference type="Pfam" id="PF00175">
    <property type="entry name" value="NAD_binding_1"/>
    <property type="match status" value="1"/>
</dbReference>
<name>A0A3B1D5R4_9ZZZZ</name>
<accession>A0A3B1D5R4</accession>
<dbReference type="InterPro" id="IPR001433">
    <property type="entry name" value="OxRdtase_FAD/NAD-bd"/>
</dbReference>
<protein>
    <submittedName>
        <fullName evidence="2">NADH-dependent reduced ferredoxin:NADP+ oxidoreductase subunit A</fullName>
    </submittedName>
</protein>